<feature type="non-terminal residue" evidence="1">
    <location>
        <position position="31"/>
    </location>
</feature>
<reference evidence="1" key="1">
    <citation type="journal article" date="2020" name="mSystems">
        <title>Genome- and Community-Level Interaction Insights into Carbon Utilization and Element Cycling Functions of Hydrothermarchaeota in Hydrothermal Sediment.</title>
        <authorList>
            <person name="Zhou Z."/>
            <person name="Liu Y."/>
            <person name="Xu W."/>
            <person name="Pan J."/>
            <person name="Luo Z.H."/>
            <person name="Li M."/>
        </authorList>
    </citation>
    <scope>NUCLEOTIDE SEQUENCE [LARGE SCALE GENOMIC DNA]</scope>
    <source>
        <strain evidence="1">HyVt-151</strain>
    </source>
</reference>
<dbReference type="Gene3D" id="3.40.50.300">
    <property type="entry name" value="P-loop containing nucleotide triphosphate hydrolases"/>
    <property type="match status" value="1"/>
</dbReference>
<dbReference type="AlphaFoldDB" id="A0A7C0XZK5"/>
<evidence type="ECO:0000313" key="1">
    <source>
        <dbReference type="EMBL" id="HDD31619.1"/>
    </source>
</evidence>
<accession>A0A7C0XZK5</accession>
<dbReference type="Proteomes" id="UP000886210">
    <property type="component" value="Unassembled WGS sequence"/>
</dbReference>
<comment type="caution">
    <text evidence="1">The sequence shown here is derived from an EMBL/GenBank/DDBJ whole genome shotgun (WGS) entry which is preliminary data.</text>
</comment>
<name>A0A7C0XZK5_THELI</name>
<gene>
    <name evidence="1" type="ORF">ENF72_03210</name>
</gene>
<organism evidence="1">
    <name type="scientific">Thermococcus litoralis</name>
    <dbReference type="NCBI Taxonomy" id="2265"/>
    <lineage>
        <taxon>Archaea</taxon>
        <taxon>Methanobacteriati</taxon>
        <taxon>Methanobacteriota</taxon>
        <taxon>Thermococci</taxon>
        <taxon>Thermococcales</taxon>
        <taxon>Thermococcaceae</taxon>
        <taxon>Thermococcus</taxon>
    </lineage>
</organism>
<dbReference type="InterPro" id="IPR027417">
    <property type="entry name" value="P-loop_NTPase"/>
</dbReference>
<protein>
    <submittedName>
        <fullName evidence="1">Molybdopterin-guanine dinucleotide biosynthesis protein MobB</fullName>
    </submittedName>
</protein>
<dbReference type="SUPFAM" id="SSF52540">
    <property type="entry name" value="P-loop containing nucleoside triphosphate hydrolases"/>
    <property type="match status" value="1"/>
</dbReference>
<sequence>MRAIAFVGFKKSGKTATVEKVAKELKKRGYR</sequence>
<dbReference type="EMBL" id="DQYG01000135">
    <property type="protein sequence ID" value="HDD31619.1"/>
    <property type="molecule type" value="Genomic_DNA"/>
</dbReference>
<proteinExistence type="predicted"/>